<reference evidence="2" key="2">
    <citation type="submission" date="2023-04" db="EMBL/GenBank/DDBJ databases">
        <authorList>
            <person name="Bruccoleri R.E."/>
            <person name="Oakeley E.J."/>
            <person name="Faust A.-M."/>
            <person name="Dessus-Babus S."/>
            <person name="Altorfer M."/>
            <person name="Burckhardt D."/>
            <person name="Oertli M."/>
            <person name="Naumann U."/>
            <person name="Petersen F."/>
            <person name="Wong J."/>
        </authorList>
    </citation>
    <scope>NUCLEOTIDE SEQUENCE</scope>
    <source>
        <strain evidence="2">GSM-AAB239-AS_SAM_17_03QT</strain>
        <tissue evidence="2">Leaf</tissue>
    </source>
</reference>
<keyword evidence="1" id="KW-0812">Transmembrane</keyword>
<sequence length="119" mass="13848">MSHDNPSAPHASHTPHLHLHPSFLLTFPHSSSQLTSLPIYISLPLSLLISLSLSISLLHSLHSLLLCPRTRARRRHRRRLPLPPRFRPASLPSGRRHHHGHLHHYNHLHHHHHDHHHIH</sequence>
<keyword evidence="1" id="KW-0472">Membrane</keyword>
<comment type="caution">
    <text evidence="2">The sequence shown here is derived from an EMBL/GenBank/DDBJ whole genome shotgun (WGS) entry which is preliminary data.</text>
</comment>
<dbReference type="EMBL" id="JANAVB010022594">
    <property type="protein sequence ID" value="KAJ6823991.1"/>
    <property type="molecule type" value="Genomic_DNA"/>
</dbReference>
<protein>
    <submittedName>
        <fullName evidence="2">Transcription factor MYB16 isoform X2</fullName>
    </submittedName>
</protein>
<dbReference type="AlphaFoldDB" id="A0AAX6G743"/>
<gene>
    <name evidence="2" type="ORF">M6B38_130035</name>
</gene>
<feature type="transmembrane region" description="Helical" evidence="1">
    <location>
        <begin position="39"/>
        <end position="67"/>
    </location>
</feature>
<reference evidence="2" key="1">
    <citation type="journal article" date="2023" name="GigaByte">
        <title>Genome assembly of the bearded iris, Iris pallida Lam.</title>
        <authorList>
            <person name="Bruccoleri R.E."/>
            <person name="Oakeley E.J."/>
            <person name="Faust A.M.E."/>
            <person name="Altorfer M."/>
            <person name="Dessus-Babus S."/>
            <person name="Burckhardt D."/>
            <person name="Oertli M."/>
            <person name="Naumann U."/>
            <person name="Petersen F."/>
            <person name="Wong J."/>
        </authorList>
    </citation>
    <scope>NUCLEOTIDE SEQUENCE</scope>
    <source>
        <strain evidence="2">GSM-AAB239-AS_SAM_17_03QT</strain>
    </source>
</reference>
<accession>A0AAX6G743</accession>
<evidence type="ECO:0000313" key="2">
    <source>
        <dbReference type="EMBL" id="KAJ6823991.1"/>
    </source>
</evidence>
<dbReference type="Proteomes" id="UP001140949">
    <property type="component" value="Unassembled WGS sequence"/>
</dbReference>
<evidence type="ECO:0000256" key="1">
    <source>
        <dbReference type="SAM" id="Phobius"/>
    </source>
</evidence>
<organism evidence="2 3">
    <name type="scientific">Iris pallida</name>
    <name type="common">Sweet iris</name>
    <dbReference type="NCBI Taxonomy" id="29817"/>
    <lineage>
        <taxon>Eukaryota</taxon>
        <taxon>Viridiplantae</taxon>
        <taxon>Streptophyta</taxon>
        <taxon>Embryophyta</taxon>
        <taxon>Tracheophyta</taxon>
        <taxon>Spermatophyta</taxon>
        <taxon>Magnoliopsida</taxon>
        <taxon>Liliopsida</taxon>
        <taxon>Asparagales</taxon>
        <taxon>Iridaceae</taxon>
        <taxon>Iridoideae</taxon>
        <taxon>Irideae</taxon>
        <taxon>Iris</taxon>
    </lineage>
</organism>
<name>A0AAX6G743_IRIPA</name>
<evidence type="ECO:0000313" key="3">
    <source>
        <dbReference type="Proteomes" id="UP001140949"/>
    </source>
</evidence>
<proteinExistence type="predicted"/>
<keyword evidence="3" id="KW-1185">Reference proteome</keyword>
<keyword evidence="1" id="KW-1133">Transmembrane helix</keyword>